<reference evidence="1 2" key="1">
    <citation type="journal article" date="2005" name="Appl. Environ. Microbiol.">
        <title>Genomic analysis of bacteriophage PhiJL001: insights into its interaction with a sponge-associated alpha-proteobacterium.</title>
        <authorList>
            <person name="Lohr J.E."/>
            <person name="Chen F."/>
            <person name="Hill R.T."/>
        </authorList>
    </citation>
    <scope>NUCLEOTIDE SEQUENCE</scope>
</reference>
<dbReference type="RefSeq" id="YP_223925.1">
    <property type="nucleotide sequence ID" value="NC_006938.1"/>
</dbReference>
<dbReference type="EMBL" id="AY576273">
    <property type="protein sequence ID" value="AAT69459.1"/>
    <property type="molecule type" value="Genomic_DNA"/>
</dbReference>
<evidence type="ECO:0000313" key="1">
    <source>
        <dbReference type="EMBL" id="AAT69459.1"/>
    </source>
</evidence>
<sequence length="124" mass="12876">MVEITVTGGGSTTVDAESATVNVNGDGDTIVNEVQMVGGIPVYTDLAELPVDGSVLIAIFQPEFGIYNGGDDTIYNGLLFYQGFTTGNFGDSTASFDVWDQAAKTSVSTVISPNGWRAVGLAQS</sequence>
<dbReference type="GeneID" id="3342417"/>
<keyword evidence="2" id="KW-1185">Reference proteome</keyword>
<protein>
    <submittedName>
        <fullName evidence="1">Gp01</fullName>
    </submittedName>
</protein>
<dbReference type="KEGG" id="vg:3342417"/>
<proteinExistence type="predicted"/>
<name>Q5DNA4_9CAUD</name>
<dbReference type="Proteomes" id="UP000000993">
    <property type="component" value="Segment"/>
</dbReference>
<evidence type="ECO:0000313" key="2">
    <source>
        <dbReference type="Proteomes" id="UP000000993"/>
    </source>
</evidence>
<gene>
    <name evidence="1" type="ORF">JL001p01</name>
</gene>
<accession>Q5DNA4</accession>
<organism evidence="1 2">
    <name type="scientific">Alphaproteobacteria phage PhiJL001</name>
    <dbReference type="NCBI Taxonomy" id="2681607"/>
    <lineage>
        <taxon>Viruses</taxon>
        <taxon>Duplodnaviria</taxon>
        <taxon>Heunggongvirae</taxon>
        <taxon>Uroviricota</taxon>
        <taxon>Caudoviricetes</taxon>
        <taxon>Mesyanzhinovviridae</taxon>
        <taxon>Keylargovirus</taxon>
        <taxon>Keylargovirus JL001</taxon>
    </lineage>
</organism>